<dbReference type="Gene3D" id="3.40.109.10">
    <property type="entry name" value="NADH Oxidase"/>
    <property type="match status" value="1"/>
</dbReference>
<dbReference type="SUPFAM" id="SSF55469">
    <property type="entry name" value="FMN-dependent nitroreductase-like"/>
    <property type="match status" value="1"/>
</dbReference>
<sequence length="201" mass="23348">MNTQLLDLMKKRRTIYELGKDVKISQADLYEYIKEVVRYTPSAFNSQPVRAVVLFNKQHDQLWDLTGEILKEKLEPDAFLRTKAKMETFKQSFGSILFFTDMDVVKAYADNPKIATYQYDEYNWSEQAQGNAQFAVWTGLEENGLGVNIQHYNPLISTAVKAEFKLPSSWQLRAEMNFGSIEGNAKDKDFIDDETRFKLFQ</sequence>
<evidence type="ECO:0000313" key="6">
    <source>
        <dbReference type="Proteomes" id="UP000313312"/>
    </source>
</evidence>
<evidence type="ECO:0000313" key="5">
    <source>
        <dbReference type="EMBL" id="TNK90238.1"/>
    </source>
</evidence>
<reference evidence="5 6" key="1">
    <citation type="submission" date="2018-05" db="EMBL/GenBank/DDBJ databases">
        <title>Lactobacillus sanfranciscensis Ah4 draft denome sequence.</title>
        <authorList>
            <person name="Zhang G."/>
        </authorList>
    </citation>
    <scope>NUCLEOTIDE SEQUENCE [LARGE SCALE GENOMIC DNA]</scope>
    <source>
        <strain evidence="5 6">Ah4</strain>
    </source>
</reference>
<dbReference type="EMBL" id="QFCR01000014">
    <property type="protein sequence ID" value="TNK90238.1"/>
    <property type="molecule type" value="Genomic_DNA"/>
</dbReference>
<name>A0A5C4TI73_FRUSA</name>
<feature type="domain" description="Nitroreductase" evidence="4">
    <location>
        <begin position="10"/>
        <end position="179"/>
    </location>
</feature>
<dbReference type="InterPro" id="IPR000415">
    <property type="entry name" value="Nitroreductase-like"/>
</dbReference>
<keyword evidence="2" id="KW-0963">Cytoplasm</keyword>
<evidence type="ECO:0000259" key="4">
    <source>
        <dbReference type="Pfam" id="PF00881"/>
    </source>
</evidence>
<dbReference type="GO" id="GO:0005737">
    <property type="term" value="C:cytoplasm"/>
    <property type="evidence" value="ECO:0007669"/>
    <property type="project" value="UniProtKB-SubCell"/>
</dbReference>
<dbReference type="InterPro" id="IPR029479">
    <property type="entry name" value="Nitroreductase"/>
</dbReference>
<dbReference type="Proteomes" id="UP000313312">
    <property type="component" value="Unassembled WGS sequence"/>
</dbReference>
<evidence type="ECO:0000256" key="3">
    <source>
        <dbReference type="ARBA" id="ARBA00023002"/>
    </source>
</evidence>
<protein>
    <submittedName>
        <fullName evidence="5">Nitroreductase</fullName>
    </submittedName>
</protein>
<dbReference type="GO" id="GO:0034599">
    <property type="term" value="P:cellular response to oxidative stress"/>
    <property type="evidence" value="ECO:0007669"/>
    <property type="project" value="InterPro"/>
</dbReference>
<organism evidence="5 6">
    <name type="scientific">Fructilactobacillus sanfranciscensis</name>
    <name type="common">Lactobacillus sanfranciscensis</name>
    <dbReference type="NCBI Taxonomy" id="1625"/>
    <lineage>
        <taxon>Bacteria</taxon>
        <taxon>Bacillati</taxon>
        <taxon>Bacillota</taxon>
        <taxon>Bacilli</taxon>
        <taxon>Lactobacillales</taxon>
        <taxon>Lactobacillaceae</taxon>
        <taxon>Fructilactobacillus</taxon>
    </lineage>
</organism>
<dbReference type="InterPro" id="IPR033877">
    <property type="entry name" value="Frm2/Hbn1"/>
</dbReference>
<gene>
    <name evidence="5" type="ORF">DID87_05000</name>
</gene>
<comment type="caution">
    <text evidence="5">The sequence shown here is derived from an EMBL/GenBank/DDBJ whole genome shotgun (WGS) entry which is preliminary data.</text>
</comment>
<dbReference type="PANTHER" id="PTHR43035">
    <property type="entry name" value="FATTY ACID REPRESSION MUTANT PROTEIN 2-RELATED"/>
    <property type="match status" value="1"/>
</dbReference>
<dbReference type="AlphaFoldDB" id="A0A5C4TI73"/>
<dbReference type="CDD" id="cd02140">
    <property type="entry name" value="Frm2-like"/>
    <property type="match status" value="1"/>
</dbReference>
<dbReference type="RefSeq" id="WP_139562436.1">
    <property type="nucleotide sequence ID" value="NZ_JARBEV010000019.1"/>
</dbReference>
<evidence type="ECO:0000256" key="2">
    <source>
        <dbReference type="ARBA" id="ARBA00022490"/>
    </source>
</evidence>
<dbReference type="GO" id="GO:0016491">
    <property type="term" value="F:oxidoreductase activity"/>
    <property type="evidence" value="ECO:0007669"/>
    <property type="project" value="UniProtKB-KW"/>
</dbReference>
<dbReference type="PANTHER" id="PTHR43035:SF1">
    <property type="entry name" value="FATTY ACID REPRESSION MUTANT PROTEIN 2-RELATED"/>
    <property type="match status" value="1"/>
</dbReference>
<keyword evidence="3" id="KW-0560">Oxidoreductase</keyword>
<accession>A0A5C4TI73</accession>
<dbReference type="FunFam" id="3.40.109.10:FF:000001">
    <property type="entry name" value="Nitroreductase family"/>
    <property type="match status" value="1"/>
</dbReference>
<dbReference type="Pfam" id="PF00881">
    <property type="entry name" value="Nitroreductase"/>
    <property type="match status" value="1"/>
</dbReference>
<comment type="subcellular location">
    <subcellularLocation>
        <location evidence="1">Cytoplasm</location>
    </subcellularLocation>
</comment>
<proteinExistence type="predicted"/>
<evidence type="ECO:0000256" key="1">
    <source>
        <dbReference type="ARBA" id="ARBA00004496"/>
    </source>
</evidence>